<evidence type="ECO:0000256" key="2">
    <source>
        <dbReference type="ARBA" id="ARBA00022837"/>
    </source>
</evidence>
<keyword evidence="1" id="KW-0677">Repeat</keyword>
<dbReference type="GO" id="GO:0005509">
    <property type="term" value="F:calcium ion binding"/>
    <property type="evidence" value="ECO:0007669"/>
    <property type="project" value="InterPro"/>
</dbReference>
<dbReference type="SMART" id="SM00054">
    <property type="entry name" value="EFh"/>
    <property type="match status" value="3"/>
</dbReference>
<dbReference type="PANTHER" id="PTHR23048:SF59">
    <property type="entry name" value="EF-HAND SUPERFAMILY PROTEIN"/>
    <property type="match status" value="1"/>
</dbReference>
<dbReference type="SUPFAM" id="SSF47473">
    <property type="entry name" value="EF-hand"/>
    <property type="match status" value="1"/>
</dbReference>
<dbReference type="PROSITE" id="PS50222">
    <property type="entry name" value="EF_HAND_2"/>
    <property type="match status" value="2"/>
</dbReference>
<reference evidence="5" key="2">
    <citation type="submission" date="2020-08" db="EMBL/GenBank/DDBJ databases">
        <authorList>
            <person name="Kikuchi T."/>
        </authorList>
    </citation>
    <scope>NUCLEOTIDE SEQUENCE</scope>
    <source>
        <strain evidence="4">Ka4C1</strain>
    </source>
</reference>
<dbReference type="AlphaFoldDB" id="A0A1I7SQD7"/>
<dbReference type="SMR" id="A0A1I7SQD7"/>
<dbReference type="InterPro" id="IPR002048">
    <property type="entry name" value="EF_hand_dom"/>
</dbReference>
<dbReference type="EMBL" id="CAJFDI010000003">
    <property type="protein sequence ID" value="CAD5222311.1"/>
    <property type="molecule type" value="Genomic_DNA"/>
</dbReference>
<sequence length="167" mass="19365">MSGKSIGTSKSKPVLTKDEVEKAFDICDKDGTGFISIKRLKIVMRAMGFEPRQKEIDELVKKMQENEVARQVSSDSFTLEELMYILNEKLSDADDSSREIRSAFELFDVQNKGFINFTDLKRVAKELGEDEIEDKDLWEMIHFADLTKRGKVFENDFKVIMKKTKMY</sequence>
<accession>A0A1I7SQD7</accession>
<dbReference type="Proteomes" id="UP000095284">
    <property type="component" value="Unplaced"/>
</dbReference>
<name>A0A1I7SQD7_BURXY</name>
<dbReference type="FunFam" id="1.10.238.10:FF:000001">
    <property type="entry name" value="Calmodulin 1"/>
    <property type="match status" value="1"/>
</dbReference>
<dbReference type="PANTHER" id="PTHR23048">
    <property type="entry name" value="MYOSIN LIGHT CHAIN 1, 3"/>
    <property type="match status" value="1"/>
</dbReference>
<dbReference type="Pfam" id="PF13405">
    <property type="entry name" value="EF-hand_6"/>
    <property type="match status" value="1"/>
</dbReference>
<evidence type="ECO:0000313" key="4">
    <source>
        <dbReference type="EMBL" id="CAD5222311.1"/>
    </source>
</evidence>
<dbReference type="InterPro" id="IPR050230">
    <property type="entry name" value="CALM/Myosin/TropC-like"/>
</dbReference>
<gene>
    <name evidence="4" type="ORF">BXYJ_LOCUS7279</name>
</gene>
<organism evidence="6 8">
    <name type="scientific">Bursaphelenchus xylophilus</name>
    <name type="common">Pinewood nematode worm</name>
    <name type="synonym">Aphelenchoides xylophilus</name>
    <dbReference type="NCBI Taxonomy" id="6326"/>
    <lineage>
        <taxon>Eukaryota</taxon>
        <taxon>Metazoa</taxon>
        <taxon>Ecdysozoa</taxon>
        <taxon>Nematoda</taxon>
        <taxon>Chromadorea</taxon>
        <taxon>Rhabditida</taxon>
        <taxon>Tylenchina</taxon>
        <taxon>Tylenchomorpha</taxon>
        <taxon>Aphelenchoidea</taxon>
        <taxon>Aphelenchoididae</taxon>
        <taxon>Bursaphelenchus</taxon>
    </lineage>
</organism>
<dbReference type="WBParaSite" id="BXY_1524700.1">
    <property type="protein sequence ID" value="BXY_1524700.1"/>
    <property type="gene ID" value="BXY_1524700"/>
</dbReference>
<evidence type="ECO:0000313" key="7">
    <source>
        <dbReference type="Proteomes" id="UP000659654"/>
    </source>
</evidence>
<keyword evidence="7" id="KW-1185">Reference proteome</keyword>
<dbReference type="Proteomes" id="UP000582659">
    <property type="component" value="Unassembled WGS sequence"/>
</dbReference>
<evidence type="ECO:0000313" key="5">
    <source>
        <dbReference type="EMBL" id="CAG9109760.1"/>
    </source>
</evidence>
<feature type="domain" description="EF-hand" evidence="3">
    <location>
        <begin position="95"/>
        <end position="130"/>
    </location>
</feature>
<proteinExistence type="predicted"/>
<feature type="domain" description="EF-hand" evidence="3">
    <location>
        <begin position="15"/>
        <end position="50"/>
    </location>
</feature>
<dbReference type="Pfam" id="PF13499">
    <property type="entry name" value="EF-hand_7"/>
    <property type="match status" value="1"/>
</dbReference>
<dbReference type="OrthoDB" id="343296at2759"/>
<dbReference type="Gene3D" id="1.10.238.10">
    <property type="entry name" value="EF-hand"/>
    <property type="match status" value="2"/>
</dbReference>
<dbReference type="EMBL" id="CAJFCV020000003">
    <property type="protein sequence ID" value="CAG9109760.1"/>
    <property type="molecule type" value="Genomic_DNA"/>
</dbReference>
<dbReference type="Proteomes" id="UP000659654">
    <property type="component" value="Unassembled WGS sequence"/>
</dbReference>
<evidence type="ECO:0000313" key="8">
    <source>
        <dbReference type="WBParaSite" id="BXY_1524700.1"/>
    </source>
</evidence>
<dbReference type="InterPro" id="IPR011992">
    <property type="entry name" value="EF-hand-dom_pair"/>
</dbReference>
<reference evidence="8" key="1">
    <citation type="submission" date="2016-11" db="UniProtKB">
        <authorList>
            <consortium name="WormBaseParasite"/>
        </authorList>
    </citation>
    <scope>IDENTIFICATION</scope>
</reference>
<dbReference type="eggNOG" id="KOG0028">
    <property type="taxonomic scope" value="Eukaryota"/>
</dbReference>
<evidence type="ECO:0000259" key="3">
    <source>
        <dbReference type="PROSITE" id="PS50222"/>
    </source>
</evidence>
<keyword evidence="2" id="KW-0106">Calcium</keyword>
<evidence type="ECO:0000313" key="6">
    <source>
        <dbReference type="Proteomes" id="UP000095284"/>
    </source>
</evidence>
<dbReference type="GO" id="GO:0016460">
    <property type="term" value="C:myosin II complex"/>
    <property type="evidence" value="ECO:0007669"/>
    <property type="project" value="TreeGrafter"/>
</dbReference>
<protein>
    <submittedName>
        <fullName evidence="4">(pine wood nematode) hypothetical protein</fullName>
    </submittedName>
</protein>
<evidence type="ECO:0000256" key="1">
    <source>
        <dbReference type="ARBA" id="ARBA00022737"/>
    </source>
</evidence>